<evidence type="ECO:0000313" key="2">
    <source>
        <dbReference type="EMBL" id="ADP76957.1"/>
    </source>
</evidence>
<dbReference type="AlphaFoldDB" id="E3GXC5"/>
<sequence length="236" mass="25500">MNIITIAWELGIISVLLIFGAKIGLAIGFAGLRRRYAAGIIIGYGVGLYLLIWILGKAIGNIYPTLNKYIVYITLLMAAILIAAGIHTLHEWKQKKKNTAQMTCLAMVAPCPCCFGAVLAAIILAAPMVGVSSLLLGKYSAILLSVFIAVFYLFSKVIVDALNKPYPIILGNFMLFVGLYFLIATILIPNISALASSKFSPVNVPAPHILLSTALALFALLIVGGYYYKKKSVFVR</sequence>
<dbReference type="EMBL" id="CP002278">
    <property type="protein sequence ID" value="ADP76957.1"/>
    <property type="molecule type" value="Genomic_DNA"/>
</dbReference>
<feature type="transmembrane region" description="Helical" evidence="1">
    <location>
        <begin position="69"/>
        <end position="90"/>
    </location>
</feature>
<feature type="transmembrane region" description="Helical" evidence="1">
    <location>
        <begin position="135"/>
        <end position="154"/>
    </location>
</feature>
<accession>E3GXC5</accession>
<gene>
    <name evidence="2" type="ordered locus">Mfer_0154</name>
</gene>
<keyword evidence="1" id="KW-0812">Transmembrane</keyword>
<evidence type="ECO:0000313" key="3">
    <source>
        <dbReference type="Proteomes" id="UP000002315"/>
    </source>
</evidence>
<feature type="transmembrane region" description="Helical" evidence="1">
    <location>
        <begin position="208"/>
        <end position="228"/>
    </location>
</feature>
<keyword evidence="1" id="KW-0472">Membrane</keyword>
<dbReference type="HOGENOM" id="CLU_096712_0_0_2"/>
<keyword evidence="3" id="KW-1185">Reference proteome</keyword>
<organism evidence="2 3">
    <name type="scientific">Methanothermus fervidus (strain ATCC 43054 / DSM 2088 / JCM 10308 / V24 S)</name>
    <dbReference type="NCBI Taxonomy" id="523846"/>
    <lineage>
        <taxon>Archaea</taxon>
        <taxon>Methanobacteriati</taxon>
        <taxon>Methanobacteriota</taxon>
        <taxon>Methanomada group</taxon>
        <taxon>Methanobacteria</taxon>
        <taxon>Methanobacteriales</taxon>
        <taxon>Methanothermaceae</taxon>
        <taxon>Methanothermus</taxon>
    </lineage>
</organism>
<protein>
    <submittedName>
        <fullName evidence="2">Uncharacterized conserved protein UCP037409, membrane transporter, MTH672</fullName>
    </submittedName>
</protein>
<feature type="transmembrane region" description="Helical" evidence="1">
    <location>
        <begin position="166"/>
        <end position="188"/>
    </location>
</feature>
<reference evidence="2 3" key="1">
    <citation type="journal article" date="2010" name="Stand. Genomic Sci.">
        <title>Complete genome sequence of Methanothermus fervidus type strain (V24S).</title>
        <authorList>
            <person name="Anderson I."/>
            <person name="Djao O.D."/>
            <person name="Misra M."/>
            <person name="Chertkov O."/>
            <person name="Nolan M."/>
            <person name="Lucas S."/>
            <person name="Lapidus A."/>
            <person name="Del Rio T.G."/>
            <person name="Tice H."/>
            <person name="Cheng J.F."/>
            <person name="Tapia R."/>
            <person name="Han C."/>
            <person name="Goodwin L."/>
            <person name="Pitluck S."/>
            <person name="Liolios K."/>
            <person name="Ivanova N."/>
            <person name="Mavromatis K."/>
            <person name="Mikhailova N."/>
            <person name="Pati A."/>
            <person name="Brambilla E."/>
            <person name="Chen A."/>
            <person name="Palaniappan K."/>
            <person name="Land M."/>
            <person name="Hauser L."/>
            <person name="Chang Y.J."/>
            <person name="Jeffries C.D."/>
            <person name="Sikorski J."/>
            <person name="Spring S."/>
            <person name="Rohde M."/>
            <person name="Eichinger K."/>
            <person name="Huber H."/>
            <person name="Wirth R."/>
            <person name="Goker M."/>
            <person name="Detter J.C."/>
            <person name="Woyke T."/>
            <person name="Bristow J."/>
            <person name="Eisen J.A."/>
            <person name="Markowitz V."/>
            <person name="Hugenholtz P."/>
            <person name="Klenk H.P."/>
            <person name="Kyrpides N.C."/>
        </authorList>
    </citation>
    <scope>NUCLEOTIDE SEQUENCE [LARGE SCALE GENOMIC DNA]</scope>
    <source>
        <strain evidence="3">ATCC 43054 / DSM 2088 / JCM 10308 / V24 S</strain>
    </source>
</reference>
<dbReference type="InterPro" id="IPR017199">
    <property type="entry name" value="UCP037409_transporter"/>
</dbReference>
<feature type="transmembrane region" description="Helical" evidence="1">
    <location>
        <begin position="41"/>
        <end position="63"/>
    </location>
</feature>
<dbReference type="OrthoDB" id="60331at2157"/>
<keyword evidence="1" id="KW-1133">Transmembrane helix</keyword>
<feature type="transmembrane region" description="Helical" evidence="1">
    <location>
        <begin position="102"/>
        <end position="129"/>
    </location>
</feature>
<dbReference type="KEGG" id="mfv:Mfer_0154"/>
<proteinExistence type="predicted"/>
<feature type="transmembrane region" description="Helical" evidence="1">
    <location>
        <begin position="6"/>
        <end position="29"/>
    </location>
</feature>
<dbReference type="PIRSF" id="PIRSF037409">
    <property type="entry name" value="UCP037409_transporter"/>
    <property type="match status" value="1"/>
</dbReference>
<dbReference type="Proteomes" id="UP000002315">
    <property type="component" value="Chromosome"/>
</dbReference>
<name>E3GXC5_METFV</name>
<dbReference type="Pfam" id="PF09930">
    <property type="entry name" value="DUF2162"/>
    <property type="match status" value="1"/>
</dbReference>
<evidence type="ECO:0000256" key="1">
    <source>
        <dbReference type="SAM" id="Phobius"/>
    </source>
</evidence>
<dbReference type="STRING" id="523846.Mfer_0154"/>